<dbReference type="RefSeq" id="XP_045561355.1">
    <property type="nucleotide sequence ID" value="XM_045705399.1"/>
</dbReference>
<protein>
    <submittedName>
        <fullName evidence="2 3">Uncharacterized protein LOC106583583 isoform X1</fullName>
    </submittedName>
</protein>
<evidence type="ECO:0000313" key="2">
    <source>
        <dbReference type="RefSeq" id="XP_045561354.1"/>
    </source>
</evidence>
<evidence type="ECO:0000313" key="3">
    <source>
        <dbReference type="RefSeq" id="XP_045561355.1"/>
    </source>
</evidence>
<sequence length="271" mass="29972">MEVTVFSIFLCFQLEYRHIFRIQCLQHLPFNLYGFYNVTHHETPCHTAILGDSNDKHPAFCSSLLSWGTLQNPFGSGRHRHTPRPFHHDPAGKSAEPILKKMNGQQGQCGPLAFCAEEGPLCSLAPAAGPWGQSLYASISHQANIIQRRAQSRKRSLTRYITGHTLPHVQSDAQPSVFGLTFHKFAQVEAGTEFPHLTIFLLIHNIGPPGGTNLSKLAIRDSVSGIAPLQSGGMVVEKGFQTFIIELGLSMLRRILPHQWSGVKFGTCQPS</sequence>
<name>A0ABM3DRB6_SALSA</name>
<dbReference type="RefSeq" id="XP_045561354.1">
    <property type="nucleotide sequence ID" value="XM_045705398.1"/>
</dbReference>
<gene>
    <name evidence="2 3" type="primary">LOC106583583</name>
</gene>
<dbReference type="GeneID" id="106583583"/>
<proteinExistence type="predicted"/>
<dbReference type="Proteomes" id="UP001652741">
    <property type="component" value="Chromosome ssa22"/>
</dbReference>
<reference evidence="2 3" key="1">
    <citation type="submission" date="2025-05" db="UniProtKB">
        <authorList>
            <consortium name="RefSeq"/>
        </authorList>
    </citation>
    <scope>IDENTIFICATION</scope>
</reference>
<evidence type="ECO:0000313" key="1">
    <source>
        <dbReference type="Proteomes" id="UP001652741"/>
    </source>
</evidence>
<accession>A0ABM3DRB6</accession>
<keyword evidence="1" id="KW-1185">Reference proteome</keyword>
<organism evidence="1 2">
    <name type="scientific">Salmo salar</name>
    <name type="common">Atlantic salmon</name>
    <dbReference type="NCBI Taxonomy" id="8030"/>
    <lineage>
        <taxon>Eukaryota</taxon>
        <taxon>Metazoa</taxon>
        <taxon>Chordata</taxon>
        <taxon>Craniata</taxon>
        <taxon>Vertebrata</taxon>
        <taxon>Euteleostomi</taxon>
        <taxon>Actinopterygii</taxon>
        <taxon>Neopterygii</taxon>
        <taxon>Teleostei</taxon>
        <taxon>Protacanthopterygii</taxon>
        <taxon>Salmoniformes</taxon>
        <taxon>Salmonidae</taxon>
        <taxon>Salmoninae</taxon>
        <taxon>Salmo</taxon>
    </lineage>
</organism>